<dbReference type="AlphaFoldDB" id="Q6ILB0"/>
<organism evidence="1">
    <name type="scientific">Drosophila melanogaster</name>
    <name type="common">Fruit fly</name>
    <dbReference type="NCBI Taxonomy" id="7227"/>
    <lineage>
        <taxon>Eukaryota</taxon>
        <taxon>Metazoa</taxon>
        <taxon>Ecdysozoa</taxon>
        <taxon>Arthropoda</taxon>
        <taxon>Hexapoda</taxon>
        <taxon>Insecta</taxon>
        <taxon>Pterygota</taxon>
        <taxon>Neoptera</taxon>
        <taxon>Endopterygota</taxon>
        <taxon>Diptera</taxon>
        <taxon>Brachycera</taxon>
        <taxon>Muscomorpha</taxon>
        <taxon>Ephydroidea</taxon>
        <taxon>Drosophilidae</taxon>
        <taxon>Drosophila</taxon>
        <taxon>Sophophora</taxon>
    </lineage>
</organism>
<proteinExistence type="predicted"/>
<dbReference type="EMBL" id="BK002106">
    <property type="protein sequence ID" value="DAA02951.1"/>
    <property type="molecule type" value="Genomic_DNA"/>
</dbReference>
<reference evidence="1" key="1">
    <citation type="journal article" date="2003" name="Genome Biol.">
        <title>An integrated gene annotation and transcriptional profiling approach towards the full gene content of the Drosophila genome.</title>
        <authorList>
            <person name="Hild M."/>
            <person name="Beckmann B."/>
            <person name="Haas S.A."/>
            <person name="Koch B."/>
            <person name="Solovyev V."/>
            <person name="Busold C."/>
            <person name="Fellenberg K."/>
            <person name="Boutros M."/>
            <person name="Vingron M."/>
            <person name="Sauer F."/>
            <person name="Hoheisel J.D."/>
            <person name="Paro R."/>
        </authorList>
    </citation>
    <scope>NUCLEOTIDE SEQUENCE</scope>
</reference>
<name>Q6ILB0_DROME</name>
<evidence type="ECO:0000313" key="1">
    <source>
        <dbReference type="EMBL" id="DAA02951.1"/>
    </source>
</evidence>
<protein>
    <submittedName>
        <fullName evidence="1">HDC09875</fullName>
    </submittedName>
</protein>
<sequence length="138" mass="16121">MPHLRLHAKVRARARAPAESVHPPDTPGQRRRLLIATTCAACQWAWSSPVRWFDLSDRPIAIAARKKVPHCCRMHMQFERSILILPKVHVLTLSDFVLPPEHLLRRLSSSHRFWCQQKGLRLTTWPVPSAPCRWQWEK</sequence>
<accession>Q6ILB0</accession>
<gene>
    <name evidence="1" type="ORF">HDC09875</name>
</gene>